<keyword evidence="2" id="KW-1185">Reference proteome</keyword>
<dbReference type="EMBL" id="BOOP01000048">
    <property type="protein sequence ID" value="GII42921.1"/>
    <property type="molecule type" value="Genomic_DNA"/>
</dbReference>
<accession>A0A8J3XKA5</accession>
<evidence type="ECO:0000313" key="1">
    <source>
        <dbReference type="EMBL" id="GII42921.1"/>
    </source>
</evidence>
<comment type="caution">
    <text evidence="1">The sequence shown here is derived from an EMBL/GenBank/DDBJ whole genome shotgun (WGS) entry which is preliminary data.</text>
</comment>
<dbReference type="Proteomes" id="UP000622547">
    <property type="component" value="Unassembled WGS sequence"/>
</dbReference>
<protein>
    <submittedName>
        <fullName evidence="1">Uncharacterized protein</fullName>
    </submittedName>
</protein>
<reference evidence="1 2" key="1">
    <citation type="submission" date="2021-01" db="EMBL/GenBank/DDBJ databases">
        <title>Whole genome shotgun sequence of Planotetraspora phitsanulokensis NBRC 104273.</title>
        <authorList>
            <person name="Komaki H."/>
            <person name="Tamura T."/>
        </authorList>
    </citation>
    <scope>NUCLEOTIDE SEQUENCE [LARGE SCALE GENOMIC DNA]</scope>
    <source>
        <strain evidence="1 2">NBRC 104273</strain>
    </source>
</reference>
<organism evidence="1 2">
    <name type="scientific">Planotetraspora phitsanulokensis</name>
    <dbReference type="NCBI Taxonomy" id="575192"/>
    <lineage>
        <taxon>Bacteria</taxon>
        <taxon>Bacillati</taxon>
        <taxon>Actinomycetota</taxon>
        <taxon>Actinomycetes</taxon>
        <taxon>Streptosporangiales</taxon>
        <taxon>Streptosporangiaceae</taxon>
        <taxon>Planotetraspora</taxon>
    </lineage>
</organism>
<gene>
    <name evidence="1" type="ORF">Pph01_79240</name>
</gene>
<sequence length="126" mass="13926">MRYHGAFPDVDGQPPEQSLFGWVASYYEANKVLFDPEATDPVSYPSLWLICVKVQRAEESPAWAVYSMTSRDIPGWPETLYGAIPGPTPDSVAQGLIAAGHTVSLYRYDNLQTAFTATHTQVFPEA</sequence>
<dbReference type="RefSeq" id="WP_204078333.1">
    <property type="nucleotide sequence ID" value="NZ_BOOP01000048.1"/>
</dbReference>
<dbReference type="AlphaFoldDB" id="A0A8J3XKA5"/>
<proteinExistence type="predicted"/>
<evidence type="ECO:0000313" key="2">
    <source>
        <dbReference type="Proteomes" id="UP000622547"/>
    </source>
</evidence>
<name>A0A8J3XKA5_9ACTN</name>